<dbReference type="GO" id="GO:0005681">
    <property type="term" value="C:spliceosomal complex"/>
    <property type="evidence" value="ECO:0007669"/>
    <property type="project" value="UniProtKB-UniRule"/>
</dbReference>
<reference evidence="13" key="1">
    <citation type="submission" date="2020-11" db="EMBL/GenBank/DDBJ databases">
        <authorList>
            <person name="Tran Van P."/>
        </authorList>
    </citation>
    <scope>NUCLEOTIDE SEQUENCE</scope>
</reference>
<sequence length="175" mass="19815">MLPLSLLRTAQNHPMLVELKNGETYNGHLVSCDNWMNINLREVICTSRDGDKFWRMPECYIRGSTIKYLRIPDEVIDMVKEETIVKSRGRGEMKGRGGGQARGRGVGREILLSFGLNPMDVAWAHCEDYQVKNIPQEEGRKGKPLVPSEPGRSPRGQPYFKPMSFQHQPSATLTS</sequence>
<evidence type="ECO:0000256" key="11">
    <source>
        <dbReference type="SAM" id="MobiDB-lite"/>
    </source>
</evidence>
<feature type="compositionally biased region" description="Polar residues" evidence="11">
    <location>
        <begin position="165"/>
        <end position="175"/>
    </location>
</feature>
<keyword evidence="3 10" id="KW-0507">mRNA processing</keyword>
<dbReference type="Pfam" id="PF01423">
    <property type="entry name" value="LSM"/>
    <property type="match status" value="1"/>
</dbReference>
<dbReference type="GO" id="GO:0003723">
    <property type="term" value="F:RNA binding"/>
    <property type="evidence" value="ECO:0007669"/>
    <property type="project" value="UniProtKB-KW"/>
</dbReference>
<keyword evidence="6 10" id="KW-0508">mRNA splicing</keyword>
<name>A0A7R9JSU6_TIMGE</name>
<comment type="function">
    <text evidence="10">Binds specifically to the 3'-terminal U-tract of U6 snRNA.</text>
</comment>
<evidence type="ECO:0000256" key="8">
    <source>
        <dbReference type="ARBA" id="ARBA00023274"/>
    </source>
</evidence>
<feature type="domain" description="Sm" evidence="12">
    <location>
        <begin position="2"/>
        <end position="75"/>
    </location>
</feature>
<dbReference type="FunFam" id="2.30.30.100:FF:000005">
    <property type="entry name" value="U6 snRNA-associated Sm-like protein LSm4"/>
    <property type="match status" value="1"/>
</dbReference>
<evidence type="ECO:0000256" key="5">
    <source>
        <dbReference type="ARBA" id="ARBA00022884"/>
    </source>
</evidence>
<comment type="similarity">
    <text evidence="2 10">Belongs to the snRNP Sm proteins family.</text>
</comment>
<evidence type="ECO:0000256" key="2">
    <source>
        <dbReference type="ARBA" id="ARBA00006850"/>
    </source>
</evidence>
<dbReference type="PANTHER" id="PTHR23338">
    <property type="entry name" value="SMALL NUCLEAR RIBONUCLEOPROTEIN SM"/>
    <property type="match status" value="1"/>
</dbReference>
<accession>A0A7R9JSU6</accession>
<evidence type="ECO:0000256" key="3">
    <source>
        <dbReference type="ARBA" id="ARBA00022664"/>
    </source>
</evidence>
<dbReference type="GO" id="GO:0000398">
    <property type="term" value="P:mRNA splicing, via spliceosome"/>
    <property type="evidence" value="ECO:0007669"/>
    <property type="project" value="InterPro"/>
</dbReference>
<dbReference type="GO" id="GO:0120115">
    <property type="term" value="C:Lsm2-8 complex"/>
    <property type="evidence" value="ECO:0007669"/>
    <property type="project" value="UniProtKB-ARBA"/>
</dbReference>
<dbReference type="InterPro" id="IPR047575">
    <property type="entry name" value="Sm"/>
</dbReference>
<evidence type="ECO:0000256" key="6">
    <source>
        <dbReference type="ARBA" id="ARBA00023187"/>
    </source>
</evidence>
<dbReference type="InterPro" id="IPR010920">
    <property type="entry name" value="LSM_dom_sf"/>
</dbReference>
<evidence type="ECO:0000256" key="7">
    <source>
        <dbReference type="ARBA" id="ARBA00023242"/>
    </source>
</evidence>
<dbReference type="InterPro" id="IPR034101">
    <property type="entry name" value="Lsm4"/>
</dbReference>
<organism evidence="13">
    <name type="scientific">Timema genevievae</name>
    <name type="common">Walking stick</name>
    <dbReference type="NCBI Taxonomy" id="629358"/>
    <lineage>
        <taxon>Eukaryota</taxon>
        <taxon>Metazoa</taxon>
        <taxon>Ecdysozoa</taxon>
        <taxon>Arthropoda</taxon>
        <taxon>Hexapoda</taxon>
        <taxon>Insecta</taxon>
        <taxon>Pterygota</taxon>
        <taxon>Neoptera</taxon>
        <taxon>Polyneoptera</taxon>
        <taxon>Phasmatodea</taxon>
        <taxon>Timematodea</taxon>
        <taxon>Timematoidea</taxon>
        <taxon>Timematidae</taxon>
        <taxon>Timema</taxon>
    </lineage>
</organism>
<dbReference type="CDD" id="cd01723">
    <property type="entry name" value="LSm4"/>
    <property type="match status" value="1"/>
</dbReference>
<comment type="subcellular location">
    <subcellularLocation>
        <location evidence="1 10">Nucleus</location>
    </subcellularLocation>
</comment>
<keyword evidence="5 10" id="KW-0694">RNA-binding</keyword>
<dbReference type="SUPFAM" id="SSF50182">
    <property type="entry name" value="Sm-like ribonucleoproteins"/>
    <property type="match status" value="1"/>
</dbReference>
<evidence type="ECO:0000256" key="1">
    <source>
        <dbReference type="ARBA" id="ARBA00004123"/>
    </source>
</evidence>
<dbReference type="InterPro" id="IPR027141">
    <property type="entry name" value="LSm4/Sm_D1/D3"/>
</dbReference>
<dbReference type="SMART" id="SM00651">
    <property type="entry name" value="Sm"/>
    <property type="match status" value="1"/>
</dbReference>
<evidence type="ECO:0000256" key="4">
    <source>
        <dbReference type="ARBA" id="ARBA00022728"/>
    </source>
</evidence>
<keyword evidence="4 10" id="KW-0747">Spliceosome</keyword>
<protein>
    <recommendedName>
        <fullName evidence="9 10">U6 snRNA-associated Sm-like protein LSm4</fullName>
    </recommendedName>
</protein>
<dbReference type="InterPro" id="IPR001163">
    <property type="entry name" value="Sm_dom_euk/arc"/>
</dbReference>
<gene>
    <name evidence="10" type="primary">LSM4</name>
    <name evidence="13" type="ORF">TGEB3V08_LOCUS2780</name>
</gene>
<dbReference type="PROSITE" id="PS52002">
    <property type="entry name" value="SM"/>
    <property type="match status" value="1"/>
</dbReference>
<feature type="region of interest" description="Disordered" evidence="11">
    <location>
        <begin position="134"/>
        <end position="175"/>
    </location>
</feature>
<keyword evidence="8 10" id="KW-0687">Ribonucleoprotein</keyword>
<evidence type="ECO:0000259" key="12">
    <source>
        <dbReference type="PROSITE" id="PS52002"/>
    </source>
</evidence>
<dbReference type="GO" id="GO:0000956">
    <property type="term" value="P:nuclear-transcribed mRNA catabolic process"/>
    <property type="evidence" value="ECO:0007669"/>
    <property type="project" value="UniProtKB-UniRule"/>
</dbReference>
<keyword evidence="7 10" id="KW-0539">Nucleus</keyword>
<evidence type="ECO:0000256" key="10">
    <source>
        <dbReference type="RuleBase" id="RU365049"/>
    </source>
</evidence>
<proteinExistence type="inferred from homology"/>
<evidence type="ECO:0000256" key="9">
    <source>
        <dbReference type="ARBA" id="ARBA00067757"/>
    </source>
</evidence>
<dbReference type="EMBL" id="OE839849">
    <property type="protein sequence ID" value="CAD7588743.1"/>
    <property type="molecule type" value="Genomic_DNA"/>
</dbReference>
<dbReference type="Gene3D" id="2.30.30.100">
    <property type="match status" value="1"/>
</dbReference>
<dbReference type="AlphaFoldDB" id="A0A7R9JSU6"/>
<evidence type="ECO:0000313" key="13">
    <source>
        <dbReference type="EMBL" id="CAD7588743.1"/>
    </source>
</evidence>
<comment type="subunit">
    <text evidence="10">LSm subunits form a heteromer with a doughnut shape.</text>
</comment>